<keyword evidence="3" id="KW-1185">Reference proteome</keyword>
<evidence type="ECO:0000313" key="2">
    <source>
        <dbReference type="EMBL" id="CAH02736.1"/>
    </source>
</evidence>
<name>Q6CY41_KLULA</name>
<dbReference type="PANTHER" id="PTHR17630">
    <property type="entry name" value="DIENELACTONE HYDROLASE"/>
    <property type="match status" value="1"/>
</dbReference>
<dbReference type="ESTHER" id="klula-q6cy41">
    <property type="family name" value="Dienelactone_hydrolase"/>
</dbReference>
<dbReference type="GO" id="GO:0016787">
    <property type="term" value="F:hydrolase activity"/>
    <property type="evidence" value="ECO:0007669"/>
    <property type="project" value="InterPro"/>
</dbReference>
<dbReference type="EMBL" id="CR382121">
    <property type="protein sequence ID" value="CAH02736.1"/>
    <property type="molecule type" value="Genomic_DNA"/>
</dbReference>
<accession>Q6CY41</accession>
<dbReference type="Pfam" id="PF01738">
    <property type="entry name" value="DLH"/>
    <property type="match status" value="1"/>
</dbReference>
<dbReference type="AlphaFoldDB" id="Q6CY41"/>
<dbReference type="PaxDb" id="284590-Q6CY41"/>
<dbReference type="FunCoup" id="Q6CY41">
    <property type="interactions" value="264"/>
</dbReference>
<reference evidence="2 3" key="1">
    <citation type="journal article" date="2004" name="Nature">
        <title>Genome evolution in yeasts.</title>
        <authorList>
            <consortium name="Genolevures"/>
            <person name="Dujon B."/>
            <person name="Sherman D."/>
            <person name="Fischer G."/>
            <person name="Durrens P."/>
            <person name="Casaregola S."/>
            <person name="Lafontaine I."/>
            <person name="de Montigny J."/>
            <person name="Marck C."/>
            <person name="Neuveglise C."/>
            <person name="Talla E."/>
            <person name="Goffard N."/>
            <person name="Frangeul L."/>
            <person name="Aigle M."/>
            <person name="Anthouard V."/>
            <person name="Babour A."/>
            <person name="Barbe V."/>
            <person name="Barnay S."/>
            <person name="Blanchin S."/>
            <person name="Beckerich J.M."/>
            <person name="Beyne E."/>
            <person name="Bleykasten C."/>
            <person name="Boisrame A."/>
            <person name="Boyer J."/>
            <person name="Cattolico L."/>
            <person name="Confanioleri F."/>
            <person name="de Daruvar A."/>
            <person name="Despons L."/>
            <person name="Fabre E."/>
            <person name="Fairhead C."/>
            <person name="Ferry-Dumazet H."/>
            <person name="Groppi A."/>
            <person name="Hantraye F."/>
            <person name="Hennequin C."/>
            <person name="Jauniaux N."/>
            <person name="Joyet P."/>
            <person name="Kachouri R."/>
            <person name="Kerrest A."/>
            <person name="Koszul R."/>
            <person name="Lemaire M."/>
            <person name="Lesur I."/>
            <person name="Ma L."/>
            <person name="Muller H."/>
            <person name="Nicaud J.M."/>
            <person name="Nikolski M."/>
            <person name="Oztas S."/>
            <person name="Ozier-Kalogeropoulos O."/>
            <person name="Pellenz S."/>
            <person name="Potier S."/>
            <person name="Richard G.F."/>
            <person name="Straub M.L."/>
            <person name="Suleau A."/>
            <person name="Swennene D."/>
            <person name="Tekaia F."/>
            <person name="Wesolowski-Louvel M."/>
            <person name="Westhof E."/>
            <person name="Wirth B."/>
            <person name="Zeniou-Meyer M."/>
            <person name="Zivanovic I."/>
            <person name="Bolotin-Fukuhara M."/>
            <person name="Thierry A."/>
            <person name="Bouchier C."/>
            <person name="Caudron B."/>
            <person name="Scarpelli C."/>
            <person name="Gaillardin C."/>
            <person name="Weissenbach J."/>
            <person name="Wincker P."/>
            <person name="Souciet J.L."/>
        </authorList>
    </citation>
    <scope>NUCLEOTIDE SEQUENCE [LARGE SCALE GENOMIC DNA]</scope>
    <source>
        <strain evidence="3">ATCC 8585 / CBS 2359 / DSM 70799 / NBRC 1267 / NRRL Y-1140 / WM37</strain>
    </source>
</reference>
<protein>
    <submittedName>
        <fullName evidence="2">KLLA0A03377p</fullName>
    </submittedName>
</protein>
<dbReference type="SUPFAM" id="SSF53474">
    <property type="entry name" value="alpha/beta-Hydrolases"/>
    <property type="match status" value="1"/>
</dbReference>
<sequence>MASNPPGKCCAQGFYHEGTPAGTTTSLYGFETYVAGPESLKNEHVLVIVTDIYGIKVNNVLLIADQLAAAGFRVYVPDFLFNDEVVALDGSFDFKSWLERHSAEKTHGLVQDFLTKLKEDTNPKKIGVIGHCFGAKYALLQINEKVGLADAAALAHPSFVEIEEVEAVGKKPVLISAAETDNIFPEELRYKTEEALKKQGSYYQINVFGGVSHGFAVRGDLSIPAVRYAQDKTIEDQISFFKFFFNCI</sequence>
<dbReference type="InParanoid" id="Q6CY41"/>
<organism evidence="2 3">
    <name type="scientific">Kluyveromyces lactis (strain ATCC 8585 / CBS 2359 / DSM 70799 / NBRC 1267 / NRRL Y-1140 / WM37)</name>
    <name type="common">Yeast</name>
    <name type="synonym">Candida sphaerica</name>
    <dbReference type="NCBI Taxonomy" id="284590"/>
    <lineage>
        <taxon>Eukaryota</taxon>
        <taxon>Fungi</taxon>
        <taxon>Dikarya</taxon>
        <taxon>Ascomycota</taxon>
        <taxon>Saccharomycotina</taxon>
        <taxon>Saccharomycetes</taxon>
        <taxon>Saccharomycetales</taxon>
        <taxon>Saccharomycetaceae</taxon>
        <taxon>Kluyveromyces</taxon>
    </lineage>
</organism>
<feature type="domain" description="Dienelactone hydrolase" evidence="1">
    <location>
        <begin position="30"/>
        <end position="243"/>
    </location>
</feature>
<dbReference type="KEGG" id="kla:KLLA0_A03377g"/>
<dbReference type="STRING" id="284590.Q6CY41"/>
<dbReference type="HOGENOM" id="CLU_054590_2_1_1"/>
<dbReference type="Gene3D" id="3.40.50.1820">
    <property type="entry name" value="alpha/beta hydrolase"/>
    <property type="match status" value="1"/>
</dbReference>
<proteinExistence type="predicted"/>
<dbReference type="PANTHER" id="PTHR17630:SF44">
    <property type="entry name" value="PROTEIN AIM2"/>
    <property type="match status" value="1"/>
</dbReference>
<evidence type="ECO:0000259" key="1">
    <source>
        <dbReference type="Pfam" id="PF01738"/>
    </source>
</evidence>
<dbReference type="Proteomes" id="UP000000598">
    <property type="component" value="Chromosome A"/>
</dbReference>
<dbReference type="OMA" id="PGKCCFE"/>
<dbReference type="InterPro" id="IPR002925">
    <property type="entry name" value="Dienelactn_hydro"/>
</dbReference>
<dbReference type="InterPro" id="IPR029058">
    <property type="entry name" value="AB_hydrolase_fold"/>
</dbReference>
<gene>
    <name evidence="2" type="ORF">KLLA0_A03377g</name>
</gene>
<dbReference type="eggNOG" id="KOG3043">
    <property type="taxonomic scope" value="Eukaryota"/>
</dbReference>
<evidence type="ECO:0000313" key="3">
    <source>
        <dbReference type="Proteomes" id="UP000000598"/>
    </source>
</evidence>